<organism evidence="8 9">
    <name type="scientific">Penstemon davidsonii</name>
    <dbReference type="NCBI Taxonomy" id="160366"/>
    <lineage>
        <taxon>Eukaryota</taxon>
        <taxon>Viridiplantae</taxon>
        <taxon>Streptophyta</taxon>
        <taxon>Embryophyta</taxon>
        <taxon>Tracheophyta</taxon>
        <taxon>Spermatophyta</taxon>
        <taxon>Magnoliopsida</taxon>
        <taxon>eudicotyledons</taxon>
        <taxon>Gunneridae</taxon>
        <taxon>Pentapetalae</taxon>
        <taxon>asterids</taxon>
        <taxon>lamiids</taxon>
        <taxon>Lamiales</taxon>
        <taxon>Plantaginaceae</taxon>
        <taxon>Cheloneae</taxon>
        <taxon>Penstemon</taxon>
    </lineage>
</organism>
<reference evidence="8 9" key="1">
    <citation type="journal article" date="2023" name="bioRxiv">
        <title>Genome report: Whole genome sequence and annotation of Penstemon davidsonii.</title>
        <authorList>
            <person name="Ostevik K.L."/>
            <person name="Alabady M."/>
            <person name="Zhang M."/>
            <person name="Rausher M.D."/>
        </authorList>
    </citation>
    <scope>NUCLEOTIDE SEQUENCE [LARGE SCALE GENOMIC DNA]</scope>
    <source>
        <strain evidence="8">DNT005</strain>
        <tissue evidence="8">Whole leaf</tissue>
    </source>
</reference>
<feature type="transmembrane region" description="Helical" evidence="7">
    <location>
        <begin position="366"/>
        <end position="384"/>
    </location>
</feature>
<feature type="transmembrane region" description="Helical" evidence="7">
    <location>
        <begin position="443"/>
        <end position="461"/>
    </location>
</feature>
<feature type="transmembrane region" description="Helical" evidence="7">
    <location>
        <begin position="483"/>
        <end position="500"/>
    </location>
</feature>
<dbReference type="InterPro" id="IPR018456">
    <property type="entry name" value="PTR2_symporter_CS"/>
</dbReference>
<evidence type="ECO:0000313" key="8">
    <source>
        <dbReference type="EMBL" id="KAK4486556.1"/>
    </source>
</evidence>
<evidence type="ECO:0000256" key="7">
    <source>
        <dbReference type="SAM" id="Phobius"/>
    </source>
</evidence>
<dbReference type="Pfam" id="PF00854">
    <property type="entry name" value="PTR2"/>
    <property type="match status" value="1"/>
</dbReference>
<evidence type="ECO:0000256" key="4">
    <source>
        <dbReference type="ARBA" id="ARBA00022989"/>
    </source>
</evidence>
<dbReference type="SUPFAM" id="SSF103473">
    <property type="entry name" value="MFS general substrate transporter"/>
    <property type="match status" value="1"/>
</dbReference>
<accession>A0ABR0DBD8</accession>
<proteinExistence type="inferred from homology"/>
<comment type="similarity">
    <text evidence="2">Belongs to the major facilitator superfamily. Proton-dependent oligopeptide transporter (POT/PTR) (TC 2.A.17) family.</text>
</comment>
<dbReference type="PROSITE" id="PS01022">
    <property type="entry name" value="PTR2_1"/>
    <property type="match status" value="1"/>
</dbReference>
<comment type="similarity">
    <text evidence="6">Belongs to the major facilitator superfamily. Phosphate:H(+) symporter (TC 2.A.1.9) family.</text>
</comment>
<evidence type="ECO:0000256" key="2">
    <source>
        <dbReference type="ARBA" id="ARBA00005982"/>
    </source>
</evidence>
<feature type="transmembrane region" description="Helical" evidence="7">
    <location>
        <begin position="174"/>
        <end position="193"/>
    </location>
</feature>
<feature type="transmembrane region" description="Helical" evidence="7">
    <location>
        <begin position="6"/>
        <end position="24"/>
    </location>
</feature>
<keyword evidence="3 7" id="KW-0812">Transmembrane</keyword>
<keyword evidence="5 7" id="KW-0472">Membrane</keyword>
<name>A0ABR0DBD8_9LAMI</name>
<dbReference type="Gene3D" id="1.20.1250.20">
    <property type="entry name" value="MFS general substrate transporter like domains"/>
    <property type="match status" value="1"/>
</dbReference>
<protein>
    <submittedName>
        <fullName evidence="8">Uncharacterized protein</fullName>
    </submittedName>
</protein>
<evidence type="ECO:0000256" key="1">
    <source>
        <dbReference type="ARBA" id="ARBA00004141"/>
    </source>
</evidence>
<feature type="transmembrane region" description="Helical" evidence="7">
    <location>
        <begin position="290"/>
        <end position="313"/>
    </location>
</feature>
<feature type="transmembrane region" description="Helical" evidence="7">
    <location>
        <begin position="404"/>
        <end position="431"/>
    </location>
</feature>
<feature type="transmembrane region" description="Helical" evidence="7">
    <location>
        <begin position="325"/>
        <end position="345"/>
    </location>
</feature>
<gene>
    <name evidence="8" type="ORF">RD792_009241</name>
</gene>
<dbReference type="InterPro" id="IPR000109">
    <property type="entry name" value="POT_fam"/>
</dbReference>
<evidence type="ECO:0000256" key="3">
    <source>
        <dbReference type="ARBA" id="ARBA00022692"/>
    </source>
</evidence>
<comment type="subcellular location">
    <subcellularLocation>
        <location evidence="1">Membrane</location>
        <topology evidence="1">Multi-pass membrane protein</topology>
    </subcellularLocation>
</comment>
<dbReference type="PANTHER" id="PTHR11654">
    <property type="entry name" value="OLIGOPEPTIDE TRANSPORTER-RELATED"/>
    <property type="match status" value="1"/>
</dbReference>
<dbReference type="Proteomes" id="UP001291926">
    <property type="component" value="Unassembled WGS sequence"/>
</dbReference>
<feature type="transmembrane region" description="Helical" evidence="7">
    <location>
        <begin position="147"/>
        <end position="168"/>
    </location>
</feature>
<sequence>MAGLMLGAGGWVSNLIVYLIQEFNIKTINAAKIYNFVNGTITIFPIVGAILADSFLGCFSVIWFSSLISLLGILLLVLTAAIKHLRPPTSCQINGYSNTCKYPTQLQLAVLYLGLALASLGNAGTRFTIAPMGADQFHNPKHQGIFFNWYIFTMYTATVVSSTAIVYIEDNVSWVWGFSLCAVANVLGLAVFLSGTRFYRVVRPQGSPFTSLGRVIVAAITKRRMSLSEKVEDYYGHDFDEKIGSKNPTPFFRFLNRAALRIEAPNDSAWKLCTLQQVEDLKTIIKIFPLWTTGLFLCTPLAIQLSLAILQALTMDRHLGPVFKIPAGSIPVFILISTSISIFIIDRLLFPLYEKLTKRPLTLLQRIGIGHALTVISMGISAVVEARRLKFVKYKNIENVVPMSVFWLVLQLAFAGVGEAFHFPGQVAFYYQEFPEKLKSTSTAAVAMFIGIAFYISNPLIDQIRRASNWLPDDINKGRLDNVYWLCCVLGALNFVYYLFCASMYKYQNEGKDADACNSS</sequence>
<evidence type="ECO:0000256" key="5">
    <source>
        <dbReference type="ARBA" id="ARBA00023136"/>
    </source>
</evidence>
<dbReference type="EMBL" id="JAYDYQ010002533">
    <property type="protein sequence ID" value="KAK4486556.1"/>
    <property type="molecule type" value="Genomic_DNA"/>
</dbReference>
<feature type="transmembrane region" description="Helical" evidence="7">
    <location>
        <begin position="36"/>
        <end position="56"/>
    </location>
</feature>
<keyword evidence="9" id="KW-1185">Reference proteome</keyword>
<dbReference type="InterPro" id="IPR036259">
    <property type="entry name" value="MFS_trans_sf"/>
</dbReference>
<comment type="caution">
    <text evidence="8">The sequence shown here is derived from an EMBL/GenBank/DDBJ whole genome shotgun (WGS) entry which is preliminary data.</text>
</comment>
<keyword evidence="4 7" id="KW-1133">Transmembrane helix</keyword>
<feature type="transmembrane region" description="Helical" evidence="7">
    <location>
        <begin position="62"/>
        <end position="82"/>
    </location>
</feature>
<evidence type="ECO:0000313" key="9">
    <source>
        <dbReference type="Proteomes" id="UP001291926"/>
    </source>
</evidence>
<evidence type="ECO:0000256" key="6">
    <source>
        <dbReference type="ARBA" id="ARBA00044504"/>
    </source>
</evidence>